<dbReference type="Gene3D" id="3.40.50.300">
    <property type="entry name" value="P-loop containing nucleotide triphosphate hydrolases"/>
    <property type="match status" value="1"/>
</dbReference>
<dbReference type="Proteomes" id="UP000243524">
    <property type="component" value="Unassembled WGS sequence"/>
</dbReference>
<keyword evidence="7" id="KW-0406">Ion transport</keyword>
<evidence type="ECO:0000256" key="5">
    <source>
        <dbReference type="ARBA" id="ARBA00022840"/>
    </source>
</evidence>
<evidence type="ECO:0000256" key="9">
    <source>
        <dbReference type="ARBA" id="ARBA00052482"/>
    </source>
</evidence>
<evidence type="ECO:0000256" key="7">
    <source>
        <dbReference type="ARBA" id="ARBA00023065"/>
    </source>
</evidence>
<dbReference type="OrthoDB" id="9790614at2"/>
<evidence type="ECO:0000256" key="8">
    <source>
        <dbReference type="ARBA" id="ARBA00023136"/>
    </source>
</evidence>
<gene>
    <name evidence="14" type="ORF">CEY16_10900</name>
</gene>
<dbReference type="PANTHER" id="PTHR42781:SF4">
    <property type="entry name" value="SPERMIDINE_PUTRESCINE IMPORT ATP-BINDING PROTEIN POTA"/>
    <property type="match status" value="1"/>
</dbReference>
<sequence length="245" mass="27930">MFVHIHDLQYKYPNSNKMTIKDFNLSIQEGEIISILGESGSGKSTVLRLIAGLEMPSKGSIMVGDSCMCNQSTFTQPENRGVGMVFQDYALFPHMTVEENIKFGLQKWNRKEKKMRIAEVLELVQLEEYRKRYPYELSGGQQQRVALARALAPKPKLLLFDEPFSNLDADLQIRIREELRRILKSTGMTSIFVTHDQEDSQALADRIVVLRDGEINQTGTPEEIFGTDCNFSDRLAVKPRVLSRV</sequence>
<organism evidence="14 15">
    <name type="scientific">Halalkalibacillus sediminis</name>
    <dbReference type="NCBI Taxonomy" id="2018042"/>
    <lineage>
        <taxon>Bacteria</taxon>
        <taxon>Bacillati</taxon>
        <taxon>Bacillota</taxon>
        <taxon>Bacilli</taxon>
        <taxon>Bacillales</taxon>
        <taxon>Bacillaceae</taxon>
        <taxon>Halalkalibacillus</taxon>
    </lineage>
</organism>
<dbReference type="InterPro" id="IPR015853">
    <property type="entry name" value="ABC_transpr_FbpC"/>
</dbReference>
<dbReference type="PANTHER" id="PTHR42781">
    <property type="entry name" value="SPERMIDINE/PUTRESCINE IMPORT ATP-BINDING PROTEIN POTA"/>
    <property type="match status" value="1"/>
</dbReference>
<evidence type="ECO:0000259" key="13">
    <source>
        <dbReference type="PROSITE" id="PS50893"/>
    </source>
</evidence>
<protein>
    <recommendedName>
        <fullName evidence="12">Carnitine transport ATP-binding protein OpuCA</fullName>
        <ecNumber evidence="11">7.6.2.9</ecNumber>
    </recommendedName>
</protein>
<evidence type="ECO:0000256" key="3">
    <source>
        <dbReference type="ARBA" id="ARBA00022496"/>
    </source>
</evidence>
<dbReference type="PROSITE" id="PS00211">
    <property type="entry name" value="ABC_TRANSPORTER_1"/>
    <property type="match status" value="1"/>
</dbReference>
<dbReference type="SUPFAM" id="SSF52540">
    <property type="entry name" value="P-loop containing nucleoside triphosphate hydrolases"/>
    <property type="match status" value="1"/>
</dbReference>
<dbReference type="PROSITE" id="PS50893">
    <property type="entry name" value="ABC_TRANSPORTER_2"/>
    <property type="match status" value="1"/>
</dbReference>
<keyword evidence="1" id="KW-0813">Transport</keyword>
<keyword evidence="5" id="KW-0067">ATP-binding</keyword>
<reference evidence="14 15" key="1">
    <citation type="submission" date="2017-06" db="EMBL/GenBank/DDBJ databases">
        <title>the draft geome sequence of Illustriluteabacillus marina B3227.</title>
        <authorList>
            <person name="He R.-H."/>
            <person name="Du Z.-J."/>
        </authorList>
    </citation>
    <scope>NUCLEOTIDE SEQUENCE [LARGE SCALE GENOMIC DNA]</scope>
    <source>
        <strain evidence="14 15">B3227</strain>
    </source>
</reference>
<dbReference type="InterPro" id="IPR050093">
    <property type="entry name" value="ABC_SmlMolc_Importer"/>
</dbReference>
<keyword evidence="6" id="KW-0408">Iron</keyword>
<comment type="caution">
    <text evidence="14">The sequence shown here is derived from an EMBL/GenBank/DDBJ whole genome shotgun (WGS) entry which is preliminary data.</text>
</comment>
<proteinExistence type="predicted"/>
<name>A0A2I0QSE9_9BACI</name>
<evidence type="ECO:0000256" key="4">
    <source>
        <dbReference type="ARBA" id="ARBA00022741"/>
    </source>
</evidence>
<dbReference type="FunFam" id="3.40.50.300:FF:000425">
    <property type="entry name" value="Probable ABC transporter, ATP-binding subunit"/>
    <property type="match status" value="1"/>
</dbReference>
<evidence type="ECO:0000256" key="11">
    <source>
        <dbReference type="ARBA" id="ARBA00066388"/>
    </source>
</evidence>
<keyword evidence="3" id="KW-0410">Iron transport</keyword>
<keyword evidence="2" id="KW-1003">Cell membrane</keyword>
<dbReference type="SMART" id="SM00382">
    <property type="entry name" value="AAA"/>
    <property type="match status" value="1"/>
</dbReference>
<comment type="subunit">
    <text evidence="10">The complex is composed of two ATP-binding proteins (OpuCA), two transmembrane proteins (OpuCB and OpuCD) and a solute-binding protein (OpuCC).</text>
</comment>
<comment type="catalytic activity">
    <reaction evidence="9">
        <text>a quaternary ammonium(out) + ATP + H2O = a quaternary ammonium(in) + ADP + phosphate + H(+)</text>
        <dbReference type="Rhea" id="RHEA:11036"/>
        <dbReference type="ChEBI" id="CHEBI:15377"/>
        <dbReference type="ChEBI" id="CHEBI:15378"/>
        <dbReference type="ChEBI" id="CHEBI:30616"/>
        <dbReference type="ChEBI" id="CHEBI:35267"/>
        <dbReference type="ChEBI" id="CHEBI:43474"/>
        <dbReference type="ChEBI" id="CHEBI:456216"/>
        <dbReference type="EC" id="7.6.2.9"/>
    </reaction>
</comment>
<dbReference type="EC" id="7.6.2.9" evidence="11"/>
<evidence type="ECO:0000256" key="6">
    <source>
        <dbReference type="ARBA" id="ARBA00023004"/>
    </source>
</evidence>
<evidence type="ECO:0000256" key="12">
    <source>
        <dbReference type="ARBA" id="ARBA00070305"/>
    </source>
</evidence>
<keyword evidence="8" id="KW-0472">Membrane</keyword>
<evidence type="ECO:0000313" key="14">
    <source>
        <dbReference type="EMBL" id="PKR77239.1"/>
    </source>
</evidence>
<dbReference type="InterPro" id="IPR003593">
    <property type="entry name" value="AAA+_ATPase"/>
</dbReference>
<dbReference type="InterPro" id="IPR027417">
    <property type="entry name" value="P-loop_NTPase"/>
</dbReference>
<dbReference type="GO" id="GO:0016887">
    <property type="term" value="F:ATP hydrolysis activity"/>
    <property type="evidence" value="ECO:0007669"/>
    <property type="project" value="InterPro"/>
</dbReference>
<dbReference type="AlphaFoldDB" id="A0A2I0QSE9"/>
<dbReference type="GO" id="GO:0016020">
    <property type="term" value="C:membrane"/>
    <property type="evidence" value="ECO:0007669"/>
    <property type="project" value="InterPro"/>
</dbReference>
<dbReference type="RefSeq" id="WP_101332067.1">
    <property type="nucleotide sequence ID" value="NZ_PJNH01000003.1"/>
</dbReference>
<dbReference type="CDD" id="cd03259">
    <property type="entry name" value="ABC_Carb_Solutes_like"/>
    <property type="match status" value="1"/>
</dbReference>
<dbReference type="InterPro" id="IPR003439">
    <property type="entry name" value="ABC_transporter-like_ATP-bd"/>
</dbReference>
<keyword evidence="4" id="KW-0547">Nucleotide-binding</keyword>
<dbReference type="Pfam" id="PF00005">
    <property type="entry name" value="ABC_tran"/>
    <property type="match status" value="1"/>
</dbReference>
<dbReference type="InterPro" id="IPR017871">
    <property type="entry name" value="ABC_transporter-like_CS"/>
</dbReference>
<dbReference type="GO" id="GO:0015418">
    <property type="term" value="F:ABC-type quaternary ammonium compound transporting activity"/>
    <property type="evidence" value="ECO:0007669"/>
    <property type="project" value="UniProtKB-EC"/>
</dbReference>
<feature type="domain" description="ABC transporter" evidence="13">
    <location>
        <begin position="3"/>
        <end position="237"/>
    </location>
</feature>
<evidence type="ECO:0000256" key="1">
    <source>
        <dbReference type="ARBA" id="ARBA00022448"/>
    </source>
</evidence>
<dbReference type="EMBL" id="PJNH01000003">
    <property type="protein sequence ID" value="PKR77239.1"/>
    <property type="molecule type" value="Genomic_DNA"/>
</dbReference>
<dbReference type="GO" id="GO:0015408">
    <property type="term" value="F:ABC-type ferric iron transporter activity"/>
    <property type="evidence" value="ECO:0007669"/>
    <property type="project" value="InterPro"/>
</dbReference>
<evidence type="ECO:0000256" key="2">
    <source>
        <dbReference type="ARBA" id="ARBA00022475"/>
    </source>
</evidence>
<keyword evidence="15" id="KW-1185">Reference proteome</keyword>
<accession>A0A2I0QSE9</accession>
<evidence type="ECO:0000313" key="15">
    <source>
        <dbReference type="Proteomes" id="UP000243524"/>
    </source>
</evidence>
<evidence type="ECO:0000256" key="10">
    <source>
        <dbReference type="ARBA" id="ARBA00063934"/>
    </source>
</evidence>
<dbReference type="GO" id="GO:0005524">
    <property type="term" value="F:ATP binding"/>
    <property type="evidence" value="ECO:0007669"/>
    <property type="project" value="UniProtKB-KW"/>
</dbReference>